<keyword evidence="7" id="KW-0032">Aminotransferase</keyword>
<dbReference type="PROSITE" id="PS50949">
    <property type="entry name" value="HTH_GNTR"/>
    <property type="match status" value="1"/>
</dbReference>
<dbReference type="Pfam" id="PF00155">
    <property type="entry name" value="Aminotran_1_2"/>
    <property type="match status" value="1"/>
</dbReference>
<dbReference type="PANTHER" id="PTHR46577:SF1">
    <property type="entry name" value="HTH-TYPE TRANSCRIPTIONAL REGULATORY PROTEIN GABR"/>
    <property type="match status" value="1"/>
</dbReference>
<keyword evidence="7" id="KW-0808">Transferase</keyword>
<feature type="domain" description="HTH gntR-type" evidence="6">
    <location>
        <begin position="27"/>
        <end position="95"/>
    </location>
</feature>
<dbReference type="InterPro" id="IPR051446">
    <property type="entry name" value="HTH_trans_reg/aminotransferase"/>
</dbReference>
<dbReference type="InterPro" id="IPR036390">
    <property type="entry name" value="WH_DNA-bd_sf"/>
</dbReference>
<keyword evidence="4" id="KW-0238">DNA-binding</keyword>
<dbReference type="GO" id="GO:0008483">
    <property type="term" value="F:transaminase activity"/>
    <property type="evidence" value="ECO:0007669"/>
    <property type="project" value="UniProtKB-KW"/>
</dbReference>
<evidence type="ECO:0000256" key="5">
    <source>
        <dbReference type="ARBA" id="ARBA00023163"/>
    </source>
</evidence>
<evidence type="ECO:0000313" key="8">
    <source>
        <dbReference type="Proteomes" id="UP001277761"/>
    </source>
</evidence>
<evidence type="ECO:0000259" key="6">
    <source>
        <dbReference type="PROSITE" id="PS50949"/>
    </source>
</evidence>
<reference evidence="7 8" key="1">
    <citation type="submission" date="2023-11" db="EMBL/GenBank/DDBJ databases">
        <authorList>
            <person name="Xu M."/>
            <person name="Jiang T."/>
        </authorList>
    </citation>
    <scope>NUCLEOTIDE SEQUENCE [LARGE SCALE GENOMIC DNA]</scope>
    <source>
        <strain evidence="7 8">SD</strain>
    </source>
</reference>
<dbReference type="Pfam" id="PF00392">
    <property type="entry name" value="GntR"/>
    <property type="match status" value="1"/>
</dbReference>
<dbReference type="PRINTS" id="PR00035">
    <property type="entry name" value="HTHGNTR"/>
</dbReference>
<sequence length="472" mass="50001">MPKPGTSRGDAPSGPEVLVPLDRSAATPLRAQLEEGLRDAVADGRLPAGGALPSSRAMARDLGVSRRLVVEAYAQLTAEGMLVARPGAGTRVADVQGPGARVASAPAAPDRSAVGGRHDRRYDLFPGHPDLGAFPRTAWLAALRDVLREVPDRRLGYPDPTGAPELRAALAGYLARARGVVATPERVVVVSGAAQGLALVARALARAGRPELVVEDPSLPAHRELLAHAGARLRPVAVDAEGVRVAELPPGGTCLLTPAHQMPTGVALSQERRTALARWARAGGLVIEDDYDAEFRYDRAPLAAVQRLAPDRTAYLGSASKSLSPGLRLGWLVLPDALLQAVRIEKAHDDMGTDVLSQLTLARMLERGTYDRHLRALRRRHRERRDAVVAALGRHLPGARPLGVAAGLHLTLELPHPVDPAALEAACADREVGVYGVRERAIVLGYASLTPSDLDEAVRRLTAALASPGVRR</sequence>
<dbReference type="InterPro" id="IPR000524">
    <property type="entry name" value="Tscrpt_reg_HTH_GntR"/>
</dbReference>
<comment type="caution">
    <text evidence="7">The sequence shown here is derived from an EMBL/GenBank/DDBJ whole genome shotgun (WGS) entry which is preliminary data.</text>
</comment>
<dbReference type="RefSeq" id="WP_319952898.1">
    <property type="nucleotide sequence ID" value="NZ_JAXAVX010000001.1"/>
</dbReference>
<dbReference type="InterPro" id="IPR004839">
    <property type="entry name" value="Aminotransferase_I/II_large"/>
</dbReference>
<evidence type="ECO:0000256" key="3">
    <source>
        <dbReference type="ARBA" id="ARBA00023015"/>
    </source>
</evidence>
<dbReference type="Proteomes" id="UP001277761">
    <property type="component" value="Unassembled WGS sequence"/>
</dbReference>
<dbReference type="CDD" id="cd00609">
    <property type="entry name" value="AAT_like"/>
    <property type="match status" value="1"/>
</dbReference>
<dbReference type="SUPFAM" id="SSF46785">
    <property type="entry name" value="Winged helix' DNA-binding domain"/>
    <property type="match status" value="1"/>
</dbReference>
<keyword evidence="2" id="KW-0663">Pyridoxal phosphate</keyword>
<dbReference type="Gene3D" id="3.40.640.10">
    <property type="entry name" value="Type I PLP-dependent aspartate aminotransferase-like (Major domain)"/>
    <property type="match status" value="1"/>
</dbReference>
<dbReference type="PANTHER" id="PTHR46577">
    <property type="entry name" value="HTH-TYPE TRANSCRIPTIONAL REGULATORY PROTEIN GABR"/>
    <property type="match status" value="1"/>
</dbReference>
<dbReference type="Gene3D" id="1.10.10.10">
    <property type="entry name" value="Winged helix-like DNA-binding domain superfamily/Winged helix DNA-binding domain"/>
    <property type="match status" value="1"/>
</dbReference>
<dbReference type="InterPro" id="IPR036388">
    <property type="entry name" value="WH-like_DNA-bd_sf"/>
</dbReference>
<keyword evidence="3" id="KW-0805">Transcription regulation</keyword>
<accession>A0ABU4VIV2</accession>
<dbReference type="SMART" id="SM00345">
    <property type="entry name" value="HTH_GNTR"/>
    <property type="match status" value="1"/>
</dbReference>
<evidence type="ECO:0000256" key="4">
    <source>
        <dbReference type="ARBA" id="ARBA00023125"/>
    </source>
</evidence>
<comment type="similarity">
    <text evidence="1">In the C-terminal section; belongs to the class-I pyridoxal-phosphate-dependent aminotransferase family.</text>
</comment>
<dbReference type="CDD" id="cd07377">
    <property type="entry name" value="WHTH_GntR"/>
    <property type="match status" value="1"/>
</dbReference>
<keyword evidence="5" id="KW-0804">Transcription</keyword>
<evidence type="ECO:0000313" key="7">
    <source>
        <dbReference type="EMBL" id="MDX8150755.1"/>
    </source>
</evidence>
<evidence type="ECO:0000256" key="1">
    <source>
        <dbReference type="ARBA" id="ARBA00005384"/>
    </source>
</evidence>
<dbReference type="EMBL" id="JAXAVX010000001">
    <property type="protein sequence ID" value="MDX8150755.1"/>
    <property type="molecule type" value="Genomic_DNA"/>
</dbReference>
<dbReference type="InterPro" id="IPR015424">
    <property type="entry name" value="PyrdxlP-dep_Trfase"/>
</dbReference>
<dbReference type="InterPro" id="IPR015421">
    <property type="entry name" value="PyrdxlP-dep_Trfase_major"/>
</dbReference>
<gene>
    <name evidence="7" type="ORF">SK069_04040</name>
</gene>
<protein>
    <submittedName>
        <fullName evidence="7">PLP-dependent aminotransferase family protein</fullName>
    </submittedName>
</protein>
<proteinExistence type="inferred from homology"/>
<evidence type="ECO:0000256" key="2">
    <source>
        <dbReference type="ARBA" id="ARBA00022898"/>
    </source>
</evidence>
<dbReference type="SUPFAM" id="SSF53383">
    <property type="entry name" value="PLP-dependent transferases"/>
    <property type="match status" value="1"/>
</dbReference>
<keyword evidence="8" id="KW-1185">Reference proteome</keyword>
<name>A0ABU4VIV2_9ACTN</name>
<organism evidence="7 8">
    <name type="scientific">Patulibacter brassicae</name>
    <dbReference type="NCBI Taxonomy" id="1705717"/>
    <lineage>
        <taxon>Bacteria</taxon>
        <taxon>Bacillati</taxon>
        <taxon>Actinomycetota</taxon>
        <taxon>Thermoleophilia</taxon>
        <taxon>Solirubrobacterales</taxon>
        <taxon>Patulibacteraceae</taxon>
        <taxon>Patulibacter</taxon>
    </lineage>
</organism>